<dbReference type="SUPFAM" id="SSF48371">
    <property type="entry name" value="ARM repeat"/>
    <property type="match status" value="4"/>
</dbReference>
<protein>
    <recommendedName>
        <fullName evidence="5">Leucine rich repeat variant</fullName>
    </recommendedName>
</protein>
<organism evidence="3 4">
    <name type="scientific">Aliterella atlantica CENA595</name>
    <dbReference type="NCBI Taxonomy" id="1618023"/>
    <lineage>
        <taxon>Bacteria</taxon>
        <taxon>Bacillati</taxon>
        <taxon>Cyanobacteriota</taxon>
        <taxon>Cyanophyceae</taxon>
        <taxon>Chroococcidiopsidales</taxon>
        <taxon>Aliterellaceae</taxon>
        <taxon>Aliterella</taxon>
    </lineage>
</organism>
<dbReference type="STRING" id="1618023.UH38_06670"/>
<dbReference type="Gene3D" id="1.25.10.10">
    <property type="entry name" value="Leucine-rich Repeat Variant"/>
    <property type="match status" value="6"/>
</dbReference>
<sequence length="1330" mass="147598">MSSISTSELQTFIDAPAQLLQQSQELQLAIASYPDTPRSLLEMLVSSPSEEVAEAARLHVNYAGEAGENWQQLVDDILTSRQLGQNDRLAVELLKIAPVPPNFLSEWVPANNLIQGLRNQYMPLRYRLKLLERLALQPSLEPRLQVAESPETPLAVLEQLAGDLELAVRLAVKFNPSCPPALIELVEGQYAVASDWNADIEQLAMLGQSRWAWIRLAVAQNPSTPAQTLTQLATDTVLAIQLAVAQNPGTPAAVLELLAKHPEQAIQEAVVDHPNATEEILHLLFKPQQYRIKQQENLPVSILERFFREATETPIWQDINLRSLLLRQANTPAWILARLADVDLAGFKAEKLATGHPELWIKNNLSFLADIAKHPQVSVEILERLSQYPDSNVQLAVAQNPLTPLDLKLRLLEDLSIDPDPEIQVKVARDVNTPVQILESAQNELYQEKLLREIRRVLASEYPVNSHSFQSTADAIMSQLKHEVFYPANISIDVDRWIEIIGGSDSLKLIATGSSSRTSTLSQMLLSYLASQWGELLESLPKNLRDRAVSNIFHILELINDEVKNNQYVRSVAVALVGNPSTPVALRNQLQNQLTQPVDRWGYYSNDLDMRLALACNPAVPKPERLEYYQQILSRCGSGTKEQIARHPNTPLEILEQFMATPGSARQAVSRNPNAPATALAELAQDSNSATRGWVAENPSTPVEVLVQLASQPVDKTNNDSTIETVLKNPKFPLLERYRLLLTRQQKQETAKAHELMARRTDSPYAMLQVLEKGDRNAKLTAARSNKTPIQVLEQLAKDTDETVRQVVLQNPNLPLHSLLELAKDESVNVRLWLAYNSSPHKTQKPVQLLEQLAQDASEQVRARVAGLSETPVDILVRLANDSSRDVKVAVTGNPNTPVTVLTRLGLEEDIVNQRNPNTPGMVLNQAVNTMNGESLANFIKHPVKGSQMPGETLARLVTHSNSSVRYRVADHPNTPIEALEPLLNDSYGPVLWAIAGRADIPPHYLERLLREKDKNSQDYEQIAIRICDRAVIPPNLLETLMESHQERVYRRVAAQPNLPEAILEKLLATSSDSVLTTLAANKTLSSEFLARLANLPSPNVCRAIIHHPNMTSQLWEKLVQSPDASVRMAIATNSSTPVNILEILASDLEQDVRAKIASNSSSPIRILTQLAQDEDALVRTAVASNPNLSDTILTQLAQDRKVEVRRAVAQNPHTPASIRETLQELLSPPQTKQTSPTLRGLPRLYNPQTDDLATILTEYARSPNAFVRFVTLLHPLTPSEILQQGATSISWLERYAVAENSATAIELRSLLAQDSNRIVRAVANANLSA</sequence>
<dbReference type="GO" id="GO:0030089">
    <property type="term" value="C:phycobilisome"/>
    <property type="evidence" value="ECO:0007669"/>
    <property type="project" value="UniProtKB-KW"/>
</dbReference>
<keyword evidence="2" id="KW-0605">Phycobilisome</keyword>
<dbReference type="Proteomes" id="UP000032452">
    <property type="component" value="Unassembled WGS sequence"/>
</dbReference>
<dbReference type="PATRIC" id="fig|1618023.3.peg.2818"/>
<comment type="caution">
    <text evidence="3">The sequence shown here is derived from an EMBL/GenBank/DDBJ whole genome shotgun (WGS) entry which is preliminary data.</text>
</comment>
<accession>A0A0D8ZVP8</accession>
<evidence type="ECO:0000256" key="2">
    <source>
        <dbReference type="ARBA" id="ARBA00022738"/>
    </source>
</evidence>
<dbReference type="InterPro" id="IPR011989">
    <property type="entry name" value="ARM-like"/>
</dbReference>
<dbReference type="InterPro" id="IPR004830">
    <property type="entry name" value="LRR_variant"/>
</dbReference>
<keyword evidence="4" id="KW-1185">Reference proteome</keyword>
<evidence type="ECO:0000256" key="1">
    <source>
        <dbReference type="ARBA" id="ARBA00022549"/>
    </source>
</evidence>
<proteinExistence type="predicted"/>
<dbReference type="EMBL" id="JYON01000005">
    <property type="protein sequence ID" value="KJH72534.1"/>
    <property type="molecule type" value="Genomic_DNA"/>
</dbReference>
<name>A0A0D8ZVP8_9CYAN</name>
<evidence type="ECO:0000313" key="3">
    <source>
        <dbReference type="EMBL" id="KJH72534.1"/>
    </source>
</evidence>
<gene>
    <name evidence="3" type="ORF">UH38_06670</name>
</gene>
<keyword evidence="1" id="KW-0042">Antenna complex</keyword>
<reference evidence="3 4" key="1">
    <citation type="submission" date="2015-02" db="EMBL/GenBank/DDBJ databases">
        <title>Draft genome of a novel marine cyanobacterium (Chroococcales) isolated from South Atlantic Ocean.</title>
        <authorList>
            <person name="Rigonato J."/>
            <person name="Alvarenga D.O."/>
            <person name="Branco L.H."/>
            <person name="Varani A.M."/>
            <person name="Brandini F.P."/>
            <person name="Fiore M.F."/>
        </authorList>
    </citation>
    <scope>NUCLEOTIDE SEQUENCE [LARGE SCALE GENOMIC DNA]</scope>
    <source>
        <strain evidence="3 4">CENA595</strain>
    </source>
</reference>
<evidence type="ECO:0000313" key="4">
    <source>
        <dbReference type="Proteomes" id="UP000032452"/>
    </source>
</evidence>
<dbReference type="Pfam" id="PF01816">
    <property type="entry name" value="LRV"/>
    <property type="match status" value="1"/>
</dbReference>
<dbReference type="InterPro" id="IPR016024">
    <property type="entry name" value="ARM-type_fold"/>
</dbReference>
<evidence type="ECO:0008006" key="5">
    <source>
        <dbReference type="Google" id="ProtNLM"/>
    </source>
</evidence>